<proteinExistence type="predicted"/>
<gene>
    <name evidence="2" type="ORF">BaRGS_00017768</name>
</gene>
<dbReference type="Proteomes" id="UP001519460">
    <property type="component" value="Unassembled WGS sequence"/>
</dbReference>
<comment type="caution">
    <text evidence="2">The sequence shown here is derived from an EMBL/GenBank/DDBJ whole genome shotgun (WGS) entry which is preliminary data.</text>
</comment>
<name>A0ABD0KV57_9CAEN</name>
<accession>A0ABD0KV57</accession>
<feature type="compositionally biased region" description="Low complexity" evidence="1">
    <location>
        <begin position="1"/>
        <end position="16"/>
    </location>
</feature>
<sequence>MRRTIISDSPQQQSDRQSIRHTNHLTDSPSDIQTSRQTVNKTHENSPDTHQTDNPPDTHQTDNPPDNPSNNFVSTHKSSPIRARNCW</sequence>
<reference evidence="2 3" key="1">
    <citation type="journal article" date="2023" name="Sci. Data">
        <title>Genome assembly of the Korean intertidal mud-creeper Batillaria attramentaria.</title>
        <authorList>
            <person name="Patra A.K."/>
            <person name="Ho P.T."/>
            <person name="Jun S."/>
            <person name="Lee S.J."/>
            <person name="Kim Y."/>
            <person name="Won Y.J."/>
        </authorList>
    </citation>
    <scope>NUCLEOTIDE SEQUENCE [LARGE SCALE GENOMIC DNA]</scope>
    <source>
        <strain evidence="2">Wonlab-2016</strain>
    </source>
</reference>
<feature type="region of interest" description="Disordered" evidence="1">
    <location>
        <begin position="1"/>
        <end position="87"/>
    </location>
</feature>
<organism evidence="2 3">
    <name type="scientific">Batillaria attramentaria</name>
    <dbReference type="NCBI Taxonomy" id="370345"/>
    <lineage>
        <taxon>Eukaryota</taxon>
        <taxon>Metazoa</taxon>
        <taxon>Spiralia</taxon>
        <taxon>Lophotrochozoa</taxon>
        <taxon>Mollusca</taxon>
        <taxon>Gastropoda</taxon>
        <taxon>Caenogastropoda</taxon>
        <taxon>Sorbeoconcha</taxon>
        <taxon>Cerithioidea</taxon>
        <taxon>Batillariidae</taxon>
        <taxon>Batillaria</taxon>
    </lineage>
</organism>
<protein>
    <submittedName>
        <fullName evidence="2">Uncharacterized protein</fullName>
    </submittedName>
</protein>
<keyword evidence="3" id="KW-1185">Reference proteome</keyword>
<feature type="compositionally biased region" description="Polar residues" evidence="1">
    <location>
        <begin position="25"/>
        <end position="40"/>
    </location>
</feature>
<dbReference type="AlphaFoldDB" id="A0ABD0KV57"/>
<evidence type="ECO:0000313" key="3">
    <source>
        <dbReference type="Proteomes" id="UP001519460"/>
    </source>
</evidence>
<feature type="compositionally biased region" description="Basic and acidic residues" evidence="1">
    <location>
        <begin position="41"/>
        <end position="51"/>
    </location>
</feature>
<evidence type="ECO:0000313" key="2">
    <source>
        <dbReference type="EMBL" id="KAK7490896.1"/>
    </source>
</evidence>
<evidence type="ECO:0000256" key="1">
    <source>
        <dbReference type="SAM" id="MobiDB-lite"/>
    </source>
</evidence>
<dbReference type="EMBL" id="JACVVK020000121">
    <property type="protein sequence ID" value="KAK7490896.1"/>
    <property type="molecule type" value="Genomic_DNA"/>
</dbReference>
<feature type="compositionally biased region" description="Polar residues" evidence="1">
    <location>
        <begin position="52"/>
        <end position="78"/>
    </location>
</feature>